<comment type="similarity">
    <text evidence="2 7">Belongs to the glycosyl hydrolase 20 family.</text>
</comment>
<dbReference type="OrthoDB" id="428480at2759"/>
<dbReference type="PANTHER" id="PTHR22600:SF26">
    <property type="entry name" value="BETA-N-ACETYLHEXOSAMINIDASE"/>
    <property type="match status" value="1"/>
</dbReference>
<feature type="domain" description="Glycoside hydrolase family 20 catalytic" evidence="10">
    <location>
        <begin position="168"/>
        <end position="542"/>
    </location>
</feature>
<dbReference type="KEGG" id="smo:SELMODRAFT_441789"/>
<evidence type="ECO:0000313" key="12">
    <source>
        <dbReference type="EMBL" id="EFJ26550.1"/>
    </source>
</evidence>
<dbReference type="InterPro" id="IPR017853">
    <property type="entry name" value="GH"/>
</dbReference>
<evidence type="ECO:0000256" key="9">
    <source>
        <dbReference type="SAM" id="SignalP"/>
    </source>
</evidence>
<keyword evidence="4 7" id="KW-0378">Hydrolase</keyword>
<evidence type="ECO:0000313" key="13">
    <source>
        <dbReference type="Proteomes" id="UP000001514"/>
    </source>
</evidence>
<keyword evidence="3 9" id="KW-0732">Signal</keyword>
<dbReference type="SUPFAM" id="SSF55545">
    <property type="entry name" value="beta-N-acetylhexosaminidase-like domain"/>
    <property type="match status" value="1"/>
</dbReference>
<comment type="catalytic activity">
    <reaction evidence="1 7">
        <text>Hydrolysis of terminal non-reducing N-acetyl-D-hexosamine residues in N-acetyl-beta-D-hexosaminides.</text>
        <dbReference type="EC" id="3.2.1.52"/>
    </reaction>
</comment>
<accession>D8RMK5</accession>
<dbReference type="InterPro" id="IPR025705">
    <property type="entry name" value="Beta_hexosaminidase_sua/sub"/>
</dbReference>
<dbReference type="Pfam" id="PF00728">
    <property type="entry name" value="Glyco_hydro_20"/>
    <property type="match status" value="1"/>
</dbReference>
<dbReference type="Gene3D" id="3.30.379.10">
    <property type="entry name" value="Chitobiase/beta-hexosaminidase domain 2-like"/>
    <property type="match status" value="1"/>
</dbReference>
<dbReference type="PIRSF" id="PIRSF001093">
    <property type="entry name" value="B-hxosamndse_ab_euk"/>
    <property type="match status" value="1"/>
</dbReference>
<dbReference type="PANTHER" id="PTHR22600">
    <property type="entry name" value="BETA-HEXOSAMINIDASE"/>
    <property type="match status" value="1"/>
</dbReference>
<feature type="signal peptide" evidence="9">
    <location>
        <begin position="1"/>
        <end position="20"/>
    </location>
</feature>
<evidence type="ECO:0000256" key="7">
    <source>
        <dbReference type="PIRNR" id="PIRNR001093"/>
    </source>
</evidence>
<feature type="domain" description="Beta-hexosaminidase eukaryotic type N-terminal" evidence="11">
    <location>
        <begin position="25"/>
        <end position="144"/>
    </location>
</feature>
<dbReference type="GO" id="GO:0030203">
    <property type="term" value="P:glycosaminoglycan metabolic process"/>
    <property type="evidence" value="ECO:0000318"/>
    <property type="project" value="GO_Central"/>
</dbReference>
<dbReference type="InParanoid" id="D8RMK5"/>
<dbReference type="GO" id="GO:0016020">
    <property type="term" value="C:membrane"/>
    <property type="evidence" value="ECO:0000318"/>
    <property type="project" value="GO_Central"/>
</dbReference>
<reference evidence="12 13" key="1">
    <citation type="journal article" date="2011" name="Science">
        <title>The Selaginella genome identifies genetic changes associated with the evolution of vascular plants.</title>
        <authorList>
            <person name="Banks J.A."/>
            <person name="Nishiyama T."/>
            <person name="Hasebe M."/>
            <person name="Bowman J.L."/>
            <person name="Gribskov M."/>
            <person name="dePamphilis C."/>
            <person name="Albert V.A."/>
            <person name="Aono N."/>
            <person name="Aoyama T."/>
            <person name="Ambrose B.A."/>
            <person name="Ashton N.W."/>
            <person name="Axtell M.J."/>
            <person name="Barker E."/>
            <person name="Barker M.S."/>
            <person name="Bennetzen J.L."/>
            <person name="Bonawitz N.D."/>
            <person name="Chapple C."/>
            <person name="Cheng C."/>
            <person name="Correa L.G."/>
            <person name="Dacre M."/>
            <person name="DeBarry J."/>
            <person name="Dreyer I."/>
            <person name="Elias M."/>
            <person name="Engstrom E.M."/>
            <person name="Estelle M."/>
            <person name="Feng L."/>
            <person name="Finet C."/>
            <person name="Floyd S.K."/>
            <person name="Frommer W.B."/>
            <person name="Fujita T."/>
            <person name="Gramzow L."/>
            <person name="Gutensohn M."/>
            <person name="Harholt J."/>
            <person name="Hattori M."/>
            <person name="Heyl A."/>
            <person name="Hirai T."/>
            <person name="Hiwatashi Y."/>
            <person name="Ishikawa M."/>
            <person name="Iwata M."/>
            <person name="Karol K.G."/>
            <person name="Koehler B."/>
            <person name="Kolukisaoglu U."/>
            <person name="Kubo M."/>
            <person name="Kurata T."/>
            <person name="Lalonde S."/>
            <person name="Li K."/>
            <person name="Li Y."/>
            <person name="Litt A."/>
            <person name="Lyons E."/>
            <person name="Manning G."/>
            <person name="Maruyama T."/>
            <person name="Michael T.P."/>
            <person name="Mikami K."/>
            <person name="Miyazaki S."/>
            <person name="Morinaga S."/>
            <person name="Murata T."/>
            <person name="Mueller-Roeber B."/>
            <person name="Nelson D.R."/>
            <person name="Obara M."/>
            <person name="Oguri Y."/>
            <person name="Olmstead R.G."/>
            <person name="Onodera N."/>
            <person name="Petersen B.L."/>
            <person name="Pils B."/>
            <person name="Prigge M."/>
            <person name="Rensing S.A."/>
            <person name="Riano-Pachon D.M."/>
            <person name="Roberts A.W."/>
            <person name="Sato Y."/>
            <person name="Scheller H.V."/>
            <person name="Schulz B."/>
            <person name="Schulz C."/>
            <person name="Shakirov E.V."/>
            <person name="Shibagaki N."/>
            <person name="Shinohara N."/>
            <person name="Shippen D.E."/>
            <person name="Soerensen I."/>
            <person name="Sotooka R."/>
            <person name="Sugimoto N."/>
            <person name="Sugita M."/>
            <person name="Sumikawa N."/>
            <person name="Tanurdzic M."/>
            <person name="Theissen G."/>
            <person name="Ulvskov P."/>
            <person name="Wakazuki S."/>
            <person name="Weng J.K."/>
            <person name="Willats W.W."/>
            <person name="Wipf D."/>
            <person name="Wolf P.G."/>
            <person name="Yang L."/>
            <person name="Zimmer A.D."/>
            <person name="Zhu Q."/>
            <person name="Mitros T."/>
            <person name="Hellsten U."/>
            <person name="Loque D."/>
            <person name="Otillar R."/>
            <person name="Salamov A."/>
            <person name="Schmutz J."/>
            <person name="Shapiro H."/>
            <person name="Lindquist E."/>
            <person name="Lucas S."/>
            <person name="Rokhsar D."/>
            <person name="Grigoriev I.V."/>
        </authorList>
    </citation>
    <scope>NUCLEOTIDE SEQUENCE [LARGE SCALE GENOMIC DNA]</scope>
</reference>
<dbReference type="OMA" id="STSYYNW"/>
<name>D8RMK5_SELML</name>
<dbReference type="Gramene" id="EFJ26550">
    <property type="protein sequence ID" value="EFJ26550"/>
    <property type="gene ID" value="SELMODRAFT_441789"/>
</dbReference>
<evidence type="ECO:0000256" key="3">
    <source>
        <dbReference type="ARBA" id="ARBA00022729"/>
    </source>
</evidence>
<evidence type="ECO:0000256" key="1">
    <source>
        <dbReference type="ARBA" id="ARBA00001231"/>
    </source>
</evidence>
<dbReference type="Gene3D" id="3.20.20.80">
    <property type="entry name" value="Glycosidases"/>
    <property type="match status" value="1"/>
</dbReference>
<feature type="chain" id="PRO_5003121930" description="Beta-hexosaminidase" evidence="9">
    <location>
        <begin position="21"/>
        <end position="592"/>
    </location>
</feature>
<dbReference type="HOGENOM" id="CLU_007082_0_2_1"/>
<evidence type="ECO:0000256" key="5">
    <source>
        <dbReference type="ARBA" id="ARBA00023180"/>
    </source>
</evidence>
<protein>
    <recommendedName>
        <fullName evidence="7">Beta-hexosaminidase</fullName>
        <ecNumber evidence="7">3.2.1.52</ecNumber>
    </recommendedName>
</protein>
<dbReference type="GO" id="GO:0005975">
    <property type="term" value="P:carbohydrate metabolic process"/>
    <property type="evidence" value="ECO:0007669"/>
    <property type="project" value="InterPro"/>
</dbReference>
<dbReference type="STRING" id="88036.D8RMK5"/>
<evidence type="ECO:0000256" key="8">
    <source>
        <dbReference type="PIRSR" id="PIRSR001093-1"/>
    </source>
</evidence>
<dbReference type="SUPFAM" id="SSF51445">
    <property type="entry name" value="(Trans)glycosidases"/>
    <property type="match status" value="1"/>
</dbReference>
<dbReference type="Pfam" id="PF14845">
    <property type="entry name" value="Glycohydro_20b2"/>
    <property type="match status" value="1"/>
</dbReference>
<dbReference type="InterPro" id="IPR029018">
    <property type="entry name" value="Hex-like_dom2"/>
</dbReference>
<evidence type="ECO:0000256" key="4">
    <source>
        <dbReference type="ARBA" id="ARBA00022801"/>
    </source>
</evidence>
<evidence type="ECO:0000259" key="11">
    <source>
        <dbReference type="Pfam" id="PF14845"/>
    </source>
</evidence>
<dbReference type="PRINTS" id="PR00738">
    <property type="entry name" value="GLHYDRLASE20"/>
</dbReference>
<dbReference type="Proteomes" id="UP000001514">
    <property type="component" value="Unassembled WGS sequence"/>
</dbReference>
<dbReference type="InterPro" id="IPR029019">
    <property type="entry name" value="HEX_eukaryotic_N"/>
</dbReference>
<dbReference type="CDD" id="cd06562">
    <property type="entry name" value="GH20_HexA_HexB-like"/>
    <property type="match status" value="1"/>
</dbReference>
<evidence type="ECO:0000256" key="6">
    <source>
        <dbReference type="ARBA" id="ARBA00023295"/>
    </source>
</evidence>
<gene>
    <name evidence="12" type="ORF">SELMODRAFT_441789</name>
</gene>
<dbReference type="GO" id="GO:0004563">
    <property type="term" value="F:beta-N-acetylhexosaminidase activity"/>
    <property type="evidence" value="ECO:0000318"/>
    <property type="project" value="GO_Central"/>
</dbReference>
<keyword evidence="6 7" id="KW-0326">Glycosidase</keyword>
<dbReference type="InterPro" id="IPR015883">
    <property type="entry name" value="Glyco_hydro_20_cat"/>
</dbReference>
<evidence type="ECO:0000256" key="2">
    <source>
        <dbReference type="ARBA" id="ARBA00006285"/>
    </source>
</evidence>
<dbReference type="FunCoup" id="D8RMK5">
    <property type="interactions" value="964"/>
</dbReference>
<keyword evidence="13" id="KW-1185">Reference proteome</keyword>
<feature type="active site" description="Proton donor" evidence="8">
    <location>
        <position position="335"/>
    </location>
</feature>
<dbReference type="AlphaFoldDB" id="D8RMK5"/>
<dbReference type="eggNOG" id="KOG2499">
    <property type="taxonomic scope" value="Eukaryota"/>
</dbReference>
<keyword evidence="5" id="KW-0325">Glycoprotein</keyword>
<dbReference type="EC" id="3.2.1.52" evidence="7"/>
<sequence>MEMRRLFGFLIFWSVQVCRGSDLFLWPQPQIVEAIDRSCHLISPTFTISVPAGSPKLLRAAASRYKRQVCTEKWSAVSIQARISSQSAQATISRLVISVSDLRAGLQNGVDESYTLVVSEGDSASIVSNTTWGALHGLETFSQLVQFDSQARKLFISYGVRITDWPLYSHRGLLLDTSRNFFPVKDILRTIQALSYNKLNVFHWHISDSHSFPLLLESEPELSKKGSYGPEFTYSRQDVKRIVAFARSRGVRVIPEIDAPGHTASWGAAYPEMLTCLGKMWWDPNTQDWSKRMASEPGAGQLNPLHPKTYQVLKHIIEEVTALFPDSFYHAGADEIAPGCWNASEELSRLVSSGNATMGSLLELFVNRTYPMIASRNKTVVYWEDILLDAAVNVSADLLPRGSTVIQTWNNGAINTKAVTSAGYRAVVSSSDFLYLDCGRGDFLLNDSRFDQPNRTVVPPSLSITGDDASFNYGGSGGSWCAPYKTWQRIYDFDLAYGLTRQEAALVIGAEAALWSELADANVLDGLVWPRTSALAEVTWSGNRDSSSKKRTTEAGKRLVEWRERMVSRGVAAHPMMPRWCILNHGLCNINI</sequence>
<proteinExistence type="inferred from homology"/>
<organism evidence="13">
    <name type="scientific">Selaginella moellendorffii</name>
    <name type="common">Spikemoss</name>
    <dbReference type="NCBI Taxonomy" id="88036"/>
    <lineage>
        <taxon>Eukaryota</taxon>
        <taxon>Viridiplantae</taxon>
        <taxon>Streptophyta</taxon>
        <taxon>Embryophyta</taxon>
        <taxon>Tracheophyta</taxon>
        <taxon>Lycopodiopsida</taxon>
        <taxon>Selaginellales</taxon>
        <taxon>Selaginellaceae</taxon>
        <taxon>Selaginella</taxon>
    </lineage>
</organism>
<evidence type="ECO:0000259" key="10">
    <source>
        <dbReference type="Pfam" id="PF00728"/>
    </source>
</evidence>
<dbReference type="EMBL" id="GL377584">
    <property type="protein sequence ID" value="EFJ26550.1"/>
    <property type="molecule type" value="Genomic_DNA"/>
</dbReference>